<keyword evidence="5 10" id="KW-1133">Transmembrane helix</keyword>
<evidence type="ECO:0000256" key="9">
    <source>
        <dbReference type="ARBA" id="ARBA00023264"/>
    </source>
</evidence>
<comment type="subunit">
    <text evidence="10">Probably interacts with PlsX.</text>
</comment>
<reference evidence="12 13" key="1">
    <citation type="submission" date="2012-02" db="EMBL/GenBank/DDBJ databases">
        <title>Shotgun genome sequence of Phaeospirillum photometricum DSM 122.</title>
        <authorList>
            <person name="Duquesne K."/>
            <person name="Sturgis J."/>
        </authorList>
    </citation>
    <scope>NUCLEOTIDE SEQUENCE [LARGE SCALE GENOMIC DNA]</scope>
    <source>
        <strain evidence="13">DSM122</strain>
    </source>
</reference>
<gene>
    <name evidence="10" type="primary">plsY</name>
    <name evidence="12" type="ORF">RSPPHO_02453</name>
</gene>
<keyword evidence="1 10" id="KW-1003">Cell membrane</keyword>
<name>H6SM64_PARPM</name>
<dbReference type="PATRIC" id="fig|1150469.3.peg.2784"/>
<evidence type="ECO:0000256" key="8">
    <source>
        <dbReference type="ARBA" id="ARBA00023209"/>
    </source>
</evidence>
<evidence type="ECO:0000313" key="12">
    <source>
        <dbReference type="EMBL" id="CCG09079.1"/>
    </source>
</evidence>
<comment type="pathway">
    <text evidence="10">Lipid metabolism; phospholipid metabolism.</text>
</comment>
<comment type="function">
    <text evidence="10">Catalyzes the transfer of an acyl group from acyl-phosphate (acyl-PO(4)) to glycerol-3-phosphate (G3P) to form lysophosphatidic acid (LPA). This enzyme utilizes acyl-phosphate as fatty acyl donor, but not acyl-CoA or acyl-ACP.</text>
</comment>
<keyword evidence="4 10" id="KW-0812">Transmembrane</keyword>
<dbReference type="AlphaFoldDB" id="H6SM64"/>
<accession>H6SM64</accession>
<dbReference type="PANTHER" id="PTHR30309">
    <property type="entry name" value="INNER MEMBRANE PROTEIN YGIH"/>
    <property type="match status" value="1"/>
</dbReference>
<dbReference type="EMBL" id="HE663493">
    <property type="protein sequence ID" value="CCG09079.1"/>
    <property type="molecule type" value="Genomic_DNA"/>
</dbReference>
<dbReference type="PANTHER" id="PTHR30309:SF0">
    <property type="entry name" value="GLYCEROL-3-PHOSPHATE ACYLTRANSFERASE-RELATED"/>
    <property type="match status" value="1"/>
</dbReference>
<organism evidence="12 13">
    <name type="scientific">Pararhodospirillum photometricum DSM 122</name>
    <dbReference type="NCBI Taxonomy" id="1150469"/>
    <lineage>
        <taxon>Bacteria</taxon>
        <taxon>Pseudomonadati</taxon>
        <taxon>Pseudomonadota</taxon>
        <taxon>Alphaproteobacteria</taxon>
        <taxon>Rhodospirillales</taxon>
        <taxon>Rhodospirillaceae</taxon>
        <taxon>Pararhodospirillum</taxon>
    </lineage>
</organism>
<keyword evidence="9 10" id="KW-1208">Phospholipid metabolism</keyword>
<dbReference type="SMART" id="SM01207">
    <property type="entry name" value="G3P_acyltransf"/>
    <property type="match status" value="1"/>
</dbReference>
<evidence type="ECO:0000256" key="4">
    <source>
        <dbReference type="ARBA" id="ARBA00022692"/>
    </source>
</evidence>
<feature type="region of interest" description="Disordered" evidence="11">
    <location>
        <begin position="239"/>
        <end position="260"/>
    </location>
</feature>
<keyword evidence="7 10" id="KW-0472">Membrane</keyword>
<protein>
    <recommendedName>
        <fullName evidence="10">Glycerol-3-phosphate acyltransferase</fullName>
    </recommendedName>
    <alternativeName>
        <fullName evidence="10">Acyl-PO4 G3P acyltransferase</fullName>
    </alternativeName>
    <alternativeName>
        <fullName evidence="10">Acyl-phosphate--glycerol-3-phosphate acyltransferase</fullName>
    </alternativeName>
    <alternativeName>
        <fullName evidence="10">G3P acyltransferase</fullName>
        <shortName evidence="10">GPAT</shortName>
        <ecNumber evidence="10">2.3.1.275</ecNumber>
    </alternativeName>
    <alternativeName>
        <fullName evidence="10">Lysophosphatidic acid synthase</fullName>
        <shortName evidence="10">LPA synthase</shortName>
    </alternativeName>
</protein>
<sequence>MTLSVPGRSWPANSAPNPRIPPLTDVRCKGVSCARLSMAERCSLMFDPSWSVLLLCGLGGYLLGSVPFGLVLVRLAGLGDIRAIGSGNIGATNVLRTGRKDLALATLVLDSAKGAIAALIALVLAGPLPALVAGGLAVLGHNYPVWLRFKGGKGVATTLGTLLATSWPVGLAACLTWVAVAAAFRYSSLAALVCLALAPVYALFLATPAHAVVFALLAALAWARHHENIRRLLRGEESRIGPKENDPPKTTPYLKRDGGVVGRQASPAFFMN</sequence>
<evidence type="ECO:0000313" key="13">
    <source>
        <dbReference type="Proteomes" id="UP000033220"/>
    </source>
</evidence>
<comment type="similarity">
    <text evidence="10">Belongs to the PlsY family.</text>
</comment>
<comment type="caution">
    <text evidence="10">Lacks conserved residue(s) required for the propagation of feature annotation.</text>
</comment>
<evidence type="ECO:0000256" key="1">
    <source>
        <dbReference type="ARBA" id="ARBA00022475"/>
    </source>
</evidence>
<dbReference type="Proteomes" id="UP000033220">
    <property type="component" value="Chromosome DSM 122"/>
</dbReference>
<comment type="subcellular location">
    <subcellularLocation>
        <location evidence="10">Cell membrane</location>
        <topology evidence="10">Multi-pass membrane protein</topology>
    </subcellularLocation>
</comment>
<dbReference type="NCBIfam" id="TIGR00023">
    <property type="entry name" value="glycerol-3-phosphate 1-O-acyltransferase PlsY"/>
    <property type="match status" value="1"/>
</dbReference>
<comment type="catalytic activity">
    <reaction evidence="10">
        <text>an acyl phosphate + sn-glycerol 3-phosphate = a 1-acyl-sn-glycero-3-phosphate + phosphate</text>
        <dbReference type="Rhea" id="RHEA:34075"/>
        <dbReference type="ChEBI" id="CHEBI:43474"/>
        <dbReference type="ChEBI" id="CHEBI:57597"/>
        <dbReference type="ChEBI" id="CHEBI:57970"/>
        <dbReference type="ChEBI" id="CHEBI:59918"/>
        <dbReference type="EC" id="2.3.1.275"/>
    </reaction>
</comment>
<keyword evidence="3 10" id="KW-0808">Transferase</keyword>
<dbReference type="EC" id="2.3.1.275" evidence="10"/>
<evidence type="ECO:0000256" key="2">
    <source>
        <dbReference type="ARBA" id="ARBA00022516"/>
    </source>
</evidence>
<feature type="transmembrane region" description="Helical" evidence="10">
    <location>
        <begin position="159"/>
        <end position="184"/>
    </location>
</feature>
<dbReference type="GO" id="GO:0008654">
    <property type="term" value="P:phospholipid biosynthetic process"/>
    <property type="evidence" value="ECO:0007669"/>
    <property type="project" value="UniProtKB-UniRule"/>
</dbReference>
<evidence type="ECO:0000256" key="3">
    <source>
        <dbReference type="ARBA" id="ARBA00022679"/>
    </source>
</evidence>
<evidence type="ECO:0000256" key="7">
    <source>
        <dbReference type="ARBA" id="ARBA00023136"/>
    </source>
</evidence>
<feature type="transmembrane region" description="Helical" evidence="10">
    <location>
        <begin position="50"/>
        <end position="73"/>
    </location>
</feature>
<evidence type="ECO:0000256" key="5">
    <source>
        <dbReference type="ARBA" id="ARBA00022989"/>
    </source>
</evidence>
<keyword evidence="13" id="KW-1185">Reference proteome</keyword>
<dbReference type="KEGG" id="rpm:RSPPHO_02453"/>
<dbReference type="STRING" id="1150469.RSPPHO_02453"/>
<dbReference type="InterPro" id="IPR003811">
    <property type="entry name" value="G3P_acylTferase_PlsY"/>
</dbReference>
<keyword evidence="2 10" id="KW-0444">Lipid biosynthesis</keyword>
<proteinExistence type="inferred from homology"/>
<dbReference type="UniPathway" id="UPA00085"/>
<dbReference type="HAMAP" id="MF_01043">
    <property type="entry name" value="PlsY"/>
    <property type="match status" value="1"/>
</dbReference>
<dbReference type="GO" id="GO:0043772">
    <property type="term" value="F:acyl-phosphate glycerol-3-phosphate acyltransferase activity"/>
    <property type="evidence" value="ECO:0007669"/>
    <property type="project" value="UniProtKB-UniRule"/>
</dbReference>
<evidence type="ECO:0000256" key="11">
    <source>
        <dbReference type="SAM" id="MobiDB-lite"/>
    </source>
</evidence>
<keyword evidence="6 10" id="KW-0443">Lipid metabolism</keyword>
<dbReference type="GO" id="GO:0005886">
    <property type="term" value="C:plasma membrane"/>
    <property type="evidence" value="ECO:0007669"/>
    <property type="project" value="UniProtKB-SubCell"/>
</dbReference>
<evidence type="ECO:0000256" key="6">
    <source>
        <dbReference type="ARBA" id="ARBA00023098"/>
    </source>
</evidence>
<dbReference type="HOGENOM" id="CLU_081254_1_0_5"/>
<feature type="transmembrane region" description="Helical" evidence="10">
    <location>
        <begin position="190"/>
        <end position="223"/>
    </location>
</feature>
<dbReference type="eggNOG" id="COG0344">
    <property type="taxonomic scope" value="Bacteria"/>
</dbReference>
<keyword evidence="8 10" id="KW-0594">Phospholipid biosynthesis</keyword>
<dbReference type="Pfam" id="PF02660">
    <property type="entry name" value="G3P_acyltransf"/>
    <property type="match status" value="1"/>
</dbReference>
<evidence type="ECO:0000256" key="10">
    <source>
        <dbReference type="HAMAP-Rule" id="MF_01043"/>
    </source>
</evidence>